<proteinExistence type="predicted"/>
<sequence length="155" mass="16993">MINEFTSTVTAYSTENHVSDACPPFPTLAPHYGIQWKKGCESRGADSRGSKQIVDGGQAVSLFSALYRFTPTHRSPRFIAAPHVTVVDRSQSTPDDGNREPGRLRYTWYYATAQYAHSLTDLDLDLPACPRSPALPVACALRPALAGWLAGRRSL</sequence>
<dbReference type="AlphaFoldDB" id="A0A176W6Q6"/>
<organism evidence="1 2">
    <name type="scientific">Marchantia polymorpha subsp. ruderalis</name>
    <dbReference type="NCBI Taxonomy" id="1480154"/>
    <lineage>
        <taxon>Eukaryota</taxon>
        <taxon>Viridiplantae</taxon>
        <taxon>Streptophyta</taxon>
        <taxon>Embryophyta</taxon>
        <taxon>Marchantiophyta</taxon>
        <taxon>Marchantiopsida</taxon>
        <taxon>Marchantiidae</taxon>
        <taxon>Marchantiales</taxon>
        <taxon>Marchantiaceae</taxon>
        <taxon>Marchantia</taxon>
    </lineage>
</organism>
<evidence type="ECO:0000313" key="1">
    <source>
        <dbReference type="EMBL" id="OAE28674.1"/>
    </source>
</evidence>
<keyword evidence="2" id="KW-1185">Reference proteome</keyword>
<reference evidence="1" key="1">
    <citation type="submission" date="2016-03" db="EMBL/GenBank/DDBJ databases">
        <title>Mechanisms controlling the formation of the plant cell surface in tip-growing cells are functionally conserved among land plants.</title>
        <authorList>
            <person name="Honkanen S."/>
            <person name="Jones V.A."/>
            <person name="Morieri G."/>
            <person name="Champion C."/>
            <person name="Hetherington A.J."/>
            <person name="Kelly S."/>
            <person name="Saint-Marcoux D."/>
            <person name="Proust H."/>
            <person name="Prescott H."/>
            <person name="Dolan L."/>
        </authorList>
    </citation>
    <scope>NUCLEOTIDE SEQUENCE [LARGE SCALE GENOMIC DNA]</scope>
    <source>
        <tissue evidence="1">Whole gametophyte</tissue>
    </source>
</reference>
<protein>
    <submittedName>
        <fullName evidence="1">Uncharacterized protein</fullName>
    </submittedName>
</protein>
<dbReference type="Proteomes" id="UP000077202">
    <property type="component" value="Unassembled WGS sequence"/>
</dbReference>
<accession>A0A176W6Q6</accession>
<evidence type="ECO:0000313" key="2">
    <source>
        <dbReference type="Proteomes" id="UP000077202"/>
    </source>
</evidence>
<comment type="caution">
    <text evidence="1">The sequence shown here is derived from an EMBL/GenBank/DDBJ whole genome shotgun (WGS) entry which is preliminary data.</text>
</comment>
<name>A0A176W6Q6_MARPO</name>
<gene>
    <name evidence="1" type="ORF">AXG93_312s1030</name>
</gene>
<dbReference type="EMBL" id="LVLJ01001702">
    <property type="protein sequence ID" value="OAE28674.1"/>
    <property type="molecule type" value="Genomic_DNA"/>
</dbReference>